<accession>A0ABS5BXI8</accession>
<protein>
    <submittedName>
        <fullName evidence="3">Helix-turn-helix domain-containing protein</fullName>
    </submittedName>
</protein>
<keyword evidence="4" id="KW-1185">Reference proteome</keyword>
<dbReference type="EMBL" id="JAGKQQ010000001">
    <property type="protein sequence ID" value="MBP3958414.1"/>
    <property type="molecule type" value="Genomic_DNA"/>
</dbReference>
<reference evidence="3 4" key="1">
    <citation type="submission" date="2021-04" db="EMBL/GenBank/DDBJ databases">
        <authorList>
            <person name="Ivanova A."/>
        </authorList>
    </citation>
    <scope>NUCLEOTIDE SEQUENCE [LARGE SCALE GENOMIC DNA]</scope>
    <source>
        <strain evidence="3 4">G18</strain>
    </source>
</reference>
<dbReference type="InterPro" id="IPR010093">
    <property type="entry name" value="SinI_DNA-bd"/>
</dbReference>
<sequence length="83" mass="8877">MLTVKQAAERAAVSESLIYAWIADGTLPHVRLGRKGKRGTIRVSVEDLDGALATFKVGKSEPGPAKAPARKKAVTLKHLQMPS</sequence>
<feature type="domain" description="Helix-turn-helix" evidence="2">
    <location>
        <begin position="1"/>
        <end position="49"/>
    </location>
</feature>
<evidence type="ECO:0000256" key="1">
    <source>
        <dbReference type="SAM" id="MobiDB-lite"/>
    </source>
</evidence>
<evidence type="ECO:0000313" key="4">
    <source>
        <dbReference type="Proteomes" id="UP000676565"/>
    </source>
</evidence>
<dbReference type="NCBIfam" id="TIGR01764">
    <property type="entry name" value="excise"/>
    <property type="match status" value="1"/>
</dbReference>
<comment type="caution">
    <text evidence="3">The sequence shown here is derived from an EMBL/GenBank/DDBJ whole genome shotgun (WGS) entry which is preliminary data.</text>
</comment>
<proteinExistence type="predicted"/>
<dbReference type="InterPro" id="IPR041657">
    <property type="entry name" value="HTH_17"/>
</dbReference>
<dbReference type="RefSeq" id="WP_210658383.1">
    <property type="nucleotide sequence ID" value="NZ_JAGKQQ010000001.1"/>
</dbReference>
<dbReference type="Proteomes" id="UP000676565">
    <property type="component" value="Unassembled WGS sequence"/>
</dbReference>
<dbReference type="InterPro" id="IPR009061">
    <property type="entry name" value="DNA-bd_dom_put_sf"/>
</dbReference>
<organism evidence="3 4">
    <name type="scientific">Gemmata palustris</name>
    <dbReference type="NCBI Taxonomy" id="2822762"/>
    <lineage>
        <taxon>Bacteria</taxon>
        <taxon>Pseudomonadati</taxon>
        <taxon>Planctomycetota</taxon>
        <taxon>Planctomycetia</taxon>
        <taxon>Gemmatales</taxon>
        <taxon>Gemmataceae</taxon>
        <taxon>Gemmata</taxon>
    </lineage>
</organism>
<evidence type="ECO:0000313" key="3">
    <source>
        <dbReference type="EMBL" id="MBP3958414.1"/>
    </source>
</evidence>
<feature type="region of interest" description="Disordered" evidence="1">
    <location>
        <begin position="59"/>
        <end position="83"/>
    </location>
</feature>
<evidence type="ECO:0000259" key="2">
    <source>
        <dbReference type="Pfam" id="PF12728"/>
    </source>
</evidence>
<dbReference type="Pfam" id="PF12728">
    <property type="entry name" value="HTH_17"/>
    <property type="match status" value="1"/>
</dbReference>
<name>A0ABS5BXI8_9BACT</name>
<gene>
    <name evidence="3" type="ORF">J8F10_24455</name>
</gene>
<dbReference type="SUPFAM" id="SSF46955">
    <property type="entry name" value="Putative DNA-binding domain"/>
    <property type="match status" value="1"/>
</dbReference>